<feature type="transmembrane region" description="Helical" evidence="1">
    <location>
        <begin position="12"/>
        <end position="32"/>
    </location>
</feature>
<feature type="transmembrane region" description="Helical" evidence="1">
    <location>
        <begin position="44"/>
        <end position="66"/>
    </location>
</feature>
<reference evidence="2" key="1">
    <citation type="submission" date="2017-03" db="EMBL/GenBank/DDBJ databases">
        <authorList>
            <consortium name="AG Boll"/>
        </authorList>
    </citation>
    <scope>NUCLEOTIDE SEQUENCE [LARGE SCALE GENOMIC DNA]</scope>
    <source>
        <strain evidence="2">Chol</strain>
    </source>
</reference>
<evidence type="ECO:0008006" key="4">
    <source>
        <dbReference type="Google" id="ProtNLM"/>
    </source>
</evidence>
<dbReference type="OrthoDB" id="8482278at2"/>
<dbReference type="RefSeq" id="WP_067170130.1">
    <property type="nucleotide sequence ID" value="NZ_LFZK01000001.1"/>
</dbReference>
<protein>
    <recommendedName>
        <fullName evidence="4">Cytochrome C oxidase subunit I</fullName>
    </recommendedName>
</protein>
<feature type="transmembrane region" description="Helical" evidence="1">
    <location>
        <begin position="339"/>
        <end position="359"/>
    </location>
</feature>
<keyword evidence="1" id="KW-0472">Membrane</keyword>
<feature type="transmembrane region" description="Helical" evidence="1">
    <location>
        <begin position="365"/>
        <end position="383"/>
    </location>
</feature>
<proteinExistence type="predicted"/>
<sequence>MILLRQPVLPLLAINAILMMAAAAGLAIFFAYPHPSLAWPPQATSHIALALGILPLILAAMSYFIPVLTRSGAAAPRWLPMLPLASWLGGLILILGFSGPLDLHPASHLAFLLAASAALALLLWSWRRGQKTVGRPHPGLNWYLAALVCLLLALLAAPLMSVWPAQRAALRLFHLHLNLLGFVGLTALGTLQVLLPTAAGRPDPLAAQRLHKDLLPTTGGALLIALGAAWALPLALIGCLLYLIAPLRMLRDWLRNCRELLLARHGAAPALALSAIGLLAALLLGLAHATGLIVGRPAIAAFILGFLLPLVSAAASQLLPVWLRPGPQRAWHAQMRQALGWLAGPRTLLMVTGGMAIALEWSTGPWLLLAGLLLLLLAALRAWQQSKHAAT</sequence>
<dbReference type="Proteomes" id="UP000242886">
    <property type="component" value="Chromosome SDENCHOL"/>
</dbReference>
<evidence type="ECO:0000256" key="1">
    <source>
        <dbReference type="SAM" id="Phobius"/>
    </source>
</evidence>
<evidence type="ECO:0000313" key="2">
    <source>
        <dbReference type="EMBL" id="SMB30964.1"/>
    </source>
</evidence>
<feature type="transmembrane region" description="Helical" evidence="1">
    <location>
        <begin position="266"/>
        <end position="287"/>
    </location>
</feature>
<name>A0A7Z7MW37_9PROT</name>
<gene>
    <name evidence="2" type="ORF">SDENCHOL_21064</name>
</gene>
<dbReference type="AlphaFoldDB" id="A0A7Z7MW37"/>
<keyword evidence="1" id="KW-1133">Transmembrane helix</keyword>
<feature type="transmembrane region" description="Helical" evidence="1">
    <location>
        <begin position="109"/>
        <end position="126"/>
    </location>
</feature>
<evidence type="ECO:0000313" key="3">
    <source>
        <dbReference type="Proteomes" id="UP000242886"/>
    </source>
</evidence>
<accession>A0A7Z7MW37</accession>
<dbReference type="EMBL" id="LT837803">
    <property type="protein sequence ID" value="SMB30964.1"/>
    <property type="molecule type" value="Genomic_DNA"/>
</dbReference>
<keyword evidence="1" id="KW-0812">Transmembrane</keyword>
<feature type="transmembrane region" description="Helical" evidence="1">
    <location>
        <begin position="142"/>
        <end position="163"/>
    </location>
</feature>
<feature type="transmembrane region" description="Helical" evidence="1">
    <location>
        <begin position="299"/>
        <end position="319"/>
    </location>
</feature>
<organism evidence="2 3">
    <name type="scientific">Sterolibacterium denitrificans</name>
    <dbReference type="NCBI Taxonomy" id="157592"/>
    <lineage>
        <taxon>Bacteria</taxon>
        <taxon>Pseudomonadati</taxon>
        <taxon>Pseudomonadota</taxon>
        <taxon>Betaproteobacteria</taxon>
        <taxon>Nitrosomonadales</taxon>
        <taxon>Sterolibacteriaceae</taxon>
        <taxon>Sterolibacterium</taxon>
    </lineage>
</organism>
<feature type="transmembrane region" description="Helical" evidence="1">
    <location>
        <begin position="219"/>
        <end position="245"/>
    </location>
</feature>
<keyword evidence="3" id="KW-1185">Reference proteome</keyword>
<feature type="transmembrane region" description="Helical" evidence="1">
    <location>
        <begin position="78"/>
        <end position="97"/>
    </location>
</feature>